<dbReference type="RefSeq" id="WP_134256204.1">
    <property type="nucleotide sequence ID" value="NZ_SNSG01000013.1"/>
</dbReference>
<sequence length="174" mass="20113">MSTHWLHLMYREALERLDDAEALRSIRPDSNSSYLLELIGFELLLKFTAYTSEPRNIECKRSFRHNYKKIFDALPQSTQSRLLTLAGDRIGPSGLSSGRDAIFADWTANFDGLRYPFEKYEGDTAEEYQARGDEWLKKGAPLDAATFRFHHLELVGLLHALRIEAHEQLRQLPE</sequence>
<dbReference type="EMBL" id="SNSQ01000016">
    <property type="protein sequence ID" value="TEU47495.1"/>
    <property type="molecule type" value="Genomic_DNA"/>
</dbReference>
<evidence type="ECO:0000313" key="2">
    <source>
        <dbReference type="Proteomes" id="UP000298234"/>
    </source>
</evidence>
<evidence type="ECO:0000313" key="1">
    <source>
        <dbReference type="EMBL" id="TEU47495.1"/>
    </source>
</evidence>
<accession>A0AAX2RR19</accession>
<evidence type="ECO:0008006" key="3">
    <source>
        <dbReference type="Google" id="ProtNLM"/>
    </source>
</evidence>
<reference evidence="1 2" key="1">
    <citation type="submission" date="2019-03" db="EMBL/GenBank/DDBJ databases">
        <title>Burkholderia cepacia outbreak.</title>
        <authorList>
            <person name="Farzana R."/>
            <person name="Walsh T.R."/>
        </authorList>
    </citation>
    <scope>NUCLEOTIDE SEQUENCE [LARGE SCALE GENOMIC DNA]</scope>
    <source>
        <strain evidence="2">d13</strain>
    </source>
</reference>
<name>A0AAX2RR19_BURCE</name>
<dbReference type="AlphaFoldDB" id="A0AAX2RR19"/>
<comment type="caution">
    <text evidence="1">The sequence shown here is derived from an EMBL/GenBank/DDBJ whole genome shotgun (WGS) entry which is preliminary data.</text>
</comment>
<proteinExistence type="predicted"/>
<dbReference type="Proteomes" id="UP000298234">
    <property type="component" value="Unassembled WGS sequence"/>
</dbReference>
<organism evidence="1 2">
    <name type="scientific">Burkholderia cepacia</name>
    <name type="common">Pseudomonas cepacia</name>
    <dbReference type="NCBI Taxonomy" id="292"/>
    <lineage>
        <taxon>Bacteria</taxon>
        <taxon>Pseudomonadati</taxon>
        <taxon>Pseudomonadota</taxon>
        <taxon>Betaproteobacteria</taxon>
        <taxon>Burkholderiales</taxon>
        <taxon>Burkholderiaceae</taxon>
        <taxon>Burkholderia</taxon>
        <taxon>Burkholderia cepacia complex</taxon>
    </lineage>
</organism>
<protein>
    <recommendedName>
        <fullName evidence="3">HEPN AbiU2-like domain-containing protein</fullName>
    </recommendedName>
</protein>
<gene>
    <name evidence="1" type="ORF">E3D37_15945</name>
</gene>